<dbReference type="PANTHER" id="PTHR12133:SF2">
    <property type="entry name" value="TRNA (ADENINE(58)-N(1))-METHYLTRANSFERASE CATALYTIC SUBUNIT TRMT61A"/>
    <property type="match status" value="1"/>
</dbReference>
<feature type="binding site" evidence="9">
    <location>
        <begin position="112"/>
        <end position="115"/>
    </location>
    <ligand>
        <name>S-adenosyl-L-methionine</name>
        <dbReference type="ChEBI" id="CHEBI:59789"/>
    </ligand>
</feature>
<dbReference type="EMBL" id="CAJFCJ010000001">
    <property type="protein sequence ID" value="CAD5111007.1"/>
    <property type="molecule type" value="Genomic_DNA"/>
</dbReference>
<evidence type="ECO:0000256" key="5">
    <source>
        <dbReference type="ARBA" id="ARBA00022694"/>
    </source>
</evidence>
<evidence type="ECO:0000256" key="4">
    <source>
        <dbReference type="ARBA" id="ARBA00022691"/>
    </source>
</evidence>
<dbReference type="PANTHER" id="PTHR12133">
    <property type="entry name" value="TRNA (ADENINE(58)-N(1))-METHYLTRANSFERASE"/>
    <property type="match status" value="1"/>
</dbReference>
<dbReference type="AlphaFoldDB" id="A0A7I8V8S2"/>
<feature type="binding site" evidence="9">
    <location>
        <position position="133"/>
    </location>
    <ligand>
        <name>S-adenosyl-L-methionine</name>
        <dbReference type="ChEBI" id="CHEBI:59789"/>
    </ligand>
</feature>
<feature type="binding site" evidence="9">
    <location>
        <position position="179"/>
    </location>
    <ligand>
        <name>S-adenosyl-L-methionine</name>
        <dbReference type="ChEBI" id="CHEBI:59789"/>
    </ligand>
</feature>
<dbReference type="PROSITE" id="PS51620">
    <property type="entry name" value="SAM_TRM61"/>
    <property type="match status" value="1"/>
</dbReference>
<evidence type="ECO:0000256" key="3">
    <source>
        <dbReference type="ARBA" id="ARBA00022679"/>
    </source>
</evidence>
<dbReference type="InterPro" id="IPR014816">
    <property type="entry name" value="tRNA_MeTrfase_Gcd14"/>
</dbReference>
<gene>
    <name evidence="11" type="ORF">DGYR_LOCUS356</name>
</gene>
<comment type="caution">
    <text evidence="11">The sequence shown here is derived from an EMBL/GenBank/DDBJ whole genome shotgun (WGS) entry which is preliminary data.</text>
</comment>
<dbReference type="GO" id="GO:0031515">
    <property type="term" value="C:tRNA (m1A) methyltransferase complex"/>
    <property type="evidence" value="ECO:0007669"/>
    <property type="project" value="UniProtKB-UniRule"/>
</dbReference>
<comment type="subcellular location">
    <subcellularLocation>
        <location evidence="1 8">Nucleus</location>
    </subcellularLocation>
</comment>
<protein>
    <recommendedName>
        <fullName evidence="8">tRNA (adenine(58)-N(1))-methyltransferase catalytic subunit TRMT61A</fullName>
        <ecNumber evidence="8">2.1.1.220</ecNumber>
    </recommendedName>
</protein>
<proteinExistence type="inferred from homology"/>
<evidence type="ECO:0000313" key="12">
    <source>
        <dbReference type="Proteomes" id="UP000549394"/>
    </source>
</evidence>
<dbReference type="GO" id="GO:0160107">
    <property type="term" value="F:tRNA (adenine(58)-N1)-methyltransferase activity"/>
    <property type="evidence" value="ECO:0007669"/>
    <property type="project" value="UniProtKB-EC"/>
</dbReference>
<keyword evidence="4 8" id="KW-0949">S-adenosyl-L-methionine</keyword>
<keyword evidence="12" id="KW-1185">Reference proteome</keyword>
<comment type="catalytic activity">
    <reaction evidence="8">
        <text>adenosine(58) in tRNA + S-adenosyl-L-methionine = N(1)-methyladenosine(58) in tRNA + S-adenosyl-L-homocysteine + H(+)</text>
        <dbReference type="Rhea" id="RHEA:43152"/>
        <dbReference type="Rhea" id="RHEA-COMP:10365"/>
        <dbReference type="Rhea" id="RHEA-COMP:10366"/>
        <dbReference type="ChEBI" id="CHEBI:15378"/>
        <dbReference type="ChEBI" id="CHEBI:57856"/>
        <dbReference type="ChEBI" id="CHEBI:59789"/>
        <dbReference type="ChEBI" id="CHEBI:74411"/>
        <dbReference type="ChEBI" id="CHEBI:74491"/>
        <dbReference type="EC" id="2.1.1.220"/>
    </reaction>
</comment>
<evidence type="ECO:0000256" key="7">
    <source>
        <dbReference type="ARBA" id="ARBA00048481"/>
    </source>
</evidence>
<evidence type="ECO:0000256" key="6">
    <source>
        <dbReference type="ARBA" id="ARBA00023242"/>
    </source>
</evidence>
<reference evidence="11 12" key="1">
    <citation type="submission" date="2020-08" db="EMBL/GenBank/DDBJ databases">
        <authorList>
            <person name="Hejnol A."/>
        </authorList>
    </citation>
    <scope>NUCLEOTIDE SEQUENCE [LARGE SCALE GENOMIC DNA]</scope>
</reference>
<keyword evidence="3 8" id="KW-0808">Transferase</keyword>
<dbReference type="OrthoDB" id="1925287at2759"/>
<dbReference type="Pfam" id="PF08704">
    <property type="entry name" value="GCD14"/>
    <property type="match status" value="1"/>
</dbReference>
<evidence type="ECO:0000256" key="2">
    <source>
        <dbReference type="ARBA" id="ARBA00022603"/>
    </source>
</evidence>
<organism evidence="11 12">
    <name type="scientific">Dimorphilus gyrociliatus</name>
    <dbReference type="NCBI Taxonomy" id="2664684"/>
    <lineage>
        <taxon>Eukaryota</taxon>
        <taxon>Metazoa</taxon>
        <taxon>Spiralia</taxon>
        <taxon>Lophotrochozoa</taxon>
        <taxon>Annelida</taxon>
        <taxon>Polychaeta</taxon>
        <taxon>Polychaeta incertae sedis</taxon>
        <taxon>Dinophilidae</taxon>
        <taxon>Dimorphilus</taxon>
    </lineage>
</organism>
<dbReference type="InterPro" id="IPR029063">
    <property type="entry name" value="SAM-dependent_MTases_sf"/>
</dbReference>
<name>A0A7I8V8S2_9ANNE</name>
<dbReference type="FunFam" id="3.10.330.20:FF:000002">
    <property type="entry name" value="tRNA (adenine(58)-N(1))-methyltransferase catalytic subunit TRMT61A"/>
    <property type="match status" value="1"/>
</dbReference>
<comment type="similarity">
    <text evidence="8">Belongs to the class I-like SAM-binding methyltransferase superfamily. TRM61 family.</text>
</comment>
<accession>A0A7I8V8S2</accession>
<dbReference type="SUPFAM" id="SSF53335">
    <property type="entry name" value="S-adenosyl-L-methionine-dependent methyltransferases"/>
    <property type="match status" value="1"/>
</dbReference>
<evidence type="ECO:0000256" key="1">
    <source>
        <dbReference type="ARBA" id="ARBA00004123"/>
    </source>
</evidence>
<keyword evidence="6 8" id="KW-0539">Nucleus</keyword>
<evidence type="ECO:0000256" key="9">
    <source>
        <dbReference type="PIRSR" id="PIRSR017269-1"/>
    </source>
</evidence>
<dbReference type="GO" id="GO:0030488">
    <property type="term" value="P:tRNA methylation"/>
    <property type="evidence" value="ECO:0007669"/>
    <property type="project" value="InterPro"/>
</dbReference>
<feature type="domain" description="tRNA (adenine(58)-N(1))-methyltransferase catalytic subunit TRM61 C-terminal" evidence="10">
    <location>
        <begin position="62"/>
        <end position="294"/>
    </location>
</feature>
<dbReference type="PIRSF" id="PIRSF017269">
    <property type="entry name" value="GCD14"/>
    <property type="match status" value="1"/>
</dbReference>
<sequence>MSFIAYKDIIEEGDIVILYLGYDNLLTLKVEAGKVHQTKYGALKHDSLIGEKFGSKVTCSKGYIHVLQPTPEIWTLALPHRTQILYSTDISMVIYQLDLRNGSIVVESGTGSGSLSHALIRTVAPDGHLHTFDFHAERVQLAQKEFDEHQVAKYVTARQQDVCENGFDLPRIADAVFLDLPGPWTAIPHAKKCLKHMGRVCSFSPCIEQVQKVCESLKENSFQDIRTFECLQKPYEAKTIRMPIANLGLTNEEQDYNPSLGNITQNEGKDCFEFKSGCRAHIVPGHTGYLTFATLFDPDNAA</sequence>
<dbReference type="FunFam" id="3.40.50.150:FF:000247">
    <property type="entry name" value="tRNA (adenine(58)-N(1))-methyltransferase catalytic subunit TRM61"/>
    <property type="match status" value="1"/>
</dbReference>
<dbReference type="Gene3D" id="3.40.50.150">
    <property type="entry name" value="Vaccinia Virus protein VP39"/>
    <property type="match status" value="1"/>
</dbReference>
<dbReference type="InterPro" id="IPR049470">
    <property type="entry name" value="TRM61_C"/>
</dbReference>
<keyword evidence="5 8" id="KW-0819">tRNA processing</keyword>
<comment type="catalytic activity">
    <reaction evidence="7">
        <text>an adenosine in mRNA + S-adenosyl-L-methionine = an N(1)-methyladenosine in mRNA + S-adenosyl-L-homocysteine + H(+)</text>
        <dbReference type="Rhea" id="RHEA:55392"/>
        <dbReference type="Rhea" id="RHEA-COMP:12414"/>
        <dbReference type="Rhea" id="RHEA-COMP:12415"/>
        <dbReference type="ChEBI" id="CHEBI:15378"/>
        <dbReference type="ChEBI" id="CHEBI:57856"/>
        <dbReference type="ChEBI" id="CHEBI:59789"/>
        <dbReference type="ChEBI" id="CHEBI:74411"/>
        <dbReference type="ChEBI" id="CHEBI:74491"/>
    </reaction>
</comment>
<evidence type="ECO:0000259" key="10">
    <source>
        <dbReference type="Pfam" id="PF08704"/>
    </source>
</evidence>
<dbReference type="Proteomes" id="UP000549394">
    <property type="component" value="Unassembled WGS sequence"/>
</dbReference>
<dbReference type="EC" id="2.1.1.220" evidence="8"/>
<dbReference type="Gene3D" id="3.10.330.20">
    <property type="match status" value="1"/>
</dbReference>
<keyword evidence="2 8" id="KW-0489">Methyltransferase</keyword>
<comment type="function">
    <text evidence="8">Catalytic subunit of tRNA (adenine-N(1)-)-methyltransferase, which catalyzes the formation of N(1)-methyladenine at position 58 (m1A58) in initiator methionyl-tRNA.</text>
</comment>
<evidence type="ECO:0000313" key="11">
    <source>
        <dbReference type="EMBL" id="CAD5111007.1"/>
    </source>
</evidence>
<evidence type="ECO:0000256" key="8">
    <source>
        <dbReference type="PIRNR" id="PIRNR017269"/>
    </source>
</evidence>
<dbReference type="GO" id="GO:0005634">
    <property type="term" value="C:nucleus"/>
    <property type="evidence" value="ECO:0007669"/>
    <property type="project" value="UniProtKB-SubCell"/>
</dbReference>